<dbReference type="AlphaFoldDB" id="A0A5D0NTA9"/>
<dbReference type="PANTHER" id="PTHR30055:SF234">
    <property type="entry name" value="HTH-TYPE TRANSCRIPTIONAL REGULATOR BETI"/>
    <property type="match status" value="1"/>
</dbReference>
<gene>
    <name evidence="6" type="ORF">FXF69_01415</name>
</gene>
<reference evidence="6 7" key="1">
    <citation type="submission" date="2019-08" db="EMBL/GenBank/DDBJ databases">
        <title>Actinomadura sp. nov. CYP1-5 isolated from mountain soil.</title>
        <authorList>
            <person name="Songsumanus A."/>
            <person name="Kuncharoen N."/>
            <person name="Kudo T."/>
            <person name="Yuki M."/>
            <person name="Igarashi Y."/>
            <person name="Tanasupawat S."/>
        </authorList>
    </citation>
    <scope>NUCLEOTIDE SEQUENCE [LARGE SCALE GENOMIC DNA]</scope>
    <source>
        <strain evidence="6 7">JCM 14158</strain>
    </source>
</reference>
<evidence type="ECO:0000259" key="5">
    <source>
        <dbReference type="PROSITE" id="PS50977"/>
    </source>
</evidence>
<dbReference type="Gene3D" id="1.10.357.10">
    <property type="entry name" value="Tetracycline Repressor, domain 2"/>
    <property type="match status" value="1"/>
</dbReference>
<dbReference type="STRING" id="1220554.GCA_001552135_07903"/>
<keyword evidence="1" id="KW-0805">Transcription regulation</keyword>
<name>A0A5D0NTA9_9ACTN</name>
<dbReference type="EMBL" id="VSFG01000001">
    <property type="protein sequence ID" value="TYB47930.1"/>
    <property type="molecule type" value="Genomic_DNA"/>
</dbReference>
<comment type="caution">
    <text evidence="6">The sequence shown here is derived from an EMBL/GenBank/DDBJ whole genome shotgun (WGS) entry which is preliminary data.</text>
</comment>
<dbReference type="InterPro" id="IPR050109">
    <property type="entry name" value="HTH-type_TetR-like_transc_reg"/>
</dbReference>
<dbReference type="InterPro" id="IPR036271">
    <property type="entry name" value="Tet_transcr_reg_TetR-rel_C_sf"/>
</dbReference>
<dbReference type="SUPFAM" id="SSF48498">
    <property type="entry name" value="Tetracyclin repressor-like, C-terminal domain"/>
    <property type="match status" value="1"/>
</dbReference>
<dbReference type="Proteomes" id="UP000323380">
    <property type="component" value="Unassembled WGS sequence"/>
</dbReference>
<evidence type="ECO:0000256" key="2">
    <source>
        <dbReference type="ARBA" id="ARBA00023125"/>
    </source>
</evidence>
<dbReference type="PROSITE" id="PS50977">
    <property type="entry name" value="HTH_TETR_2"/>
    <property type="match status" value="1"/>
</dbReference>
<protein>
    <submittedName>
        <fullName evidence="6">TetR/AcrR family transcriptional regulator</fullName>
    </submittedName>
</protein>
<evidence type="ECO:0000313" key="6">
    <source>
        <dbReference type="EMBL" id="TYB47930.1"/>
    </source>
</evidence>
<keyword evidence="7" id="KW-1185">Reference proteome</keyword>
<evidence type="ECO:0000256" key="1">
    <source>
        <dbReference type="ARBA" id="ARBA00023015"/>
    </source>
</evidence>
<dbReference type="InterPro" id="IPR001647">
    <property type="entry name" value="HTH_TetR"/>
</dbReference>
<dbReference type="PANTHER" id="PTHR30055">
    <property type="entry name" value="HTH-TYPE TRANSCRIPTIONAL REGULATOR RUTR"/>
    <property type="match status" value="1"/>
</dbReference>
<sequence>MSERESRGAAAGLRAAGVARTRSAIVAAARKNLIEVGYHRLSLEQVAADAGITRVTIYRQFTSKLGLLEAVADDLAQRAQVVRGLETASAMADPAAAFRAMVAELCRFWGTDPDLFRRLIGLAAVDPAAGRVVGSREQWRYDQVTAFVRRLADDRRLRGDADIDRSVTAIGTVTGFVPCDEMATRLKVRHDQVDGLVITLLNGVVRLD</sequence>
<keyword evidence="3" id="KW-0804">Transcription</keyword>
<evidence type="ECO:0000256" key="3">
    <source>
        <dbReference type="ARBA" id="ARBA00023163"/>
    </source>
</evidence>
<dbReference type="PRINTS" id="PR00455">
    <property type="entry name" value="HTHTETR"/>
</dbReference>
<evidence type="ECO:0000256" key="4">
    <source>
        <dbReference type="PROSITE-ProRule" id="PRU00335"/>
    </source>
</evidence>
<feature type="DNA-binding region" description="H-T-H motif" evidence="4">
    <location>
        <begin position="42"/>
        <end position="61"/>
    </location>
</feature>
<dbReference type="Pfam" id="PF00440">
    <property type="entry name" value="TetR_N"/>
    <property type="match status" value="1"/>
</dbReference>
<evidence type="ECO:0000313" key="7">
    <source>
        <dbReference type="Proteomes" id="UP000323380"/>
    </source>
</evidence>
<dbReference type="SUPFAM" id="SSF46689">
    <property type="entry name" value="Homeodomain-like"/>
    <property type="match status" value="1"/>
</dbReference>
<proteinExistence type="predicted"/>
<organism evidence="6 7">
    <name type="scientific">Actinomadura chibensis</name>
    <dbReference type="NCBI Taxonomy" id="392828"/>
    <lineage>
        <taxon>Bacteria</taxon>
        <taxon>Bacillati</taxon>
        <taxon>Actinomycetota</taxon>
        <taxon>Actinomycetes</taxon>
        <taxon>Streptosporangiales</taxon>
        <taxon>Thermomonosporaceae</taxon>
        <taxon>Actinomadura</taxon>
    </lineage>
</organism>
<dbReference type="GO" id="GO:0003700">
    <property type="term" value="F:DNA-binding transcription factor activity"/>
    <property type="evidence" value="ECO:0007669"/>
    <property type="project" value="TreeGrafter"/>
</dbReference>
<dbReference type="GO" id="GO:0000976">
    <property type="term" value="F:transcription cis-regulatory region binding"/>
    <property type="evidence" value="ECO:0007669"/>
    <property type="project" value="TreeGrafter"/>
</dbReference>
<feature type="domain" description="HTH tetR-type" evidence="5">
    <location>
        <begin position="19"/>
        <end position="79"/>
    </location>
</feature>
<keyword evidence="2 4" id="KW-0238">DNA-binding</keyword>
<accession>A0A5D0NTA9</accession>
<dbReference type="InterPro" id="IPR009057">
    <property type="entry name" value="Homeodomain-like_sf"/>
</dbReference>
<dbReference type="RefSeq" id="WP_083981651.1">
    <property type="nucleotide sequence ID" value="NZ_VSFG01000001.1"/>
</dbReference>